<dbReference type="PROSITE" id="PS51257">
    <property type="entry name" value="PROKAR_LIPOPROTEIN"/>
    <property type="match status" value="1"/>
</dbReference>
<accession>A0AAW4J9F2</accession>
<name>A0AAW4J9F2_ACIHA</name>
<dbReference type="RefSeq" id="WP_004638645.1">
    <property type="nucleotide sequence ID" value="NZ_BBSE01000010.1"/>
</dbReference>
<organism evidence="1 2">
    <name type="scientific">Acinetobacter haemolyticus</name>
    <dbReference type="NCBI Taxonomy" id="29430"/>
    <lineage>
        <taxon>Bacteria</taxon>
        <taxon>Pseudomonadati</taxon>
        <taxon>Pseudomonadota</taxon>
        <taxon>Gammaproteobacteria</taxon>
        <taxon>Moraxellales</taxon>
        <taxon>Moraxellaceae</taxon>
        <taxon>Acinetobacter</taxon>
    </lineage>
</organism>
<reference evidence="1" key="1">
    <citation type="submission" date="2021-03" db="EMBL/GenBank/DDBJ databases">
        <title>Acinetobacter spp. whole-genome sequenced from Terengganu.</title>
        <authorList>
            <person name="Mohd Rani F."/>
        </authorList>
    </citation>
    <scope>NUCLEOTIDE SEQUENCE</scope>
    <source>
        <strain evidence="1">AC1502</strain>
    </source>
</reference>
<dbReference type="Proteomes" id="UP000670925">
    <property type="component" value="Unassembled WGS sequence"/>
</dbReference>
<comment type="caution">
    <text evidence="1">The sequence shown here is derived from an EMBL/GenBank/DDBJ whole genome shotgun (WGS) entry which is preliminary data.</text>
</comment>
<proteinExistence type="predicted"/>
<evidence type="ECO:0000313" key="1">
    <source>
        <dbReference type="EMBL" id="MBO3659198.1"/>
    </source>
</evidence>
<dbReference type="EMBL" id="JAGFOT010000016">
    <property type="protein sequence ID" value="MBO3659198.1"/>
    <property type="molecule type" value="Genomic_DNA"/>
</dbReference>
<evidence type="ECO:0008006" key="3">
    <source>
        <dbReference type="Google" id="ProtNLM"/>
    </source>
</evidence>
<gene>
    <name evidence="1" type="ORF">J5N55_14045</name>
</gene>
<dbReference type="AlphaFoldDB" id="A0AAW4J9F2"/>
<protein>
    <recommendedName>
        <fullName evidence="3">Lipoprotein</fullName>
    </recommendedName>
</protein>
<dbReference type="GeneID" id="56329504"/>
<sequence length="128" mass="14587">MHQINRSMMMKKVLLIAIGLVLVGCADKKPLTPEEKWHGFCVSVGNAARSITLDRQNAIEKQQAIEHAGKIEDKTIHKFILQIIDEVYEIPVDQLKSDPSAIRDEMKQKFTEQCLATPHDELPNYKSF</sequence>
<evidence type="ECO:0000313" key="2">
    <source>
        <dbReference type="Proteomes" id="UP000670925"/>
    </source>
</evidence>